<dbReference type="InterPro" id="IPR035959">
    <property type="entry name" value="RutC-like_sf"/>
</dbReference>
<dbReference type="AlphaFoldDB" id="A0A1L3SRK9"/>
<dbReference type="EMBL" id="CP018171">
    <property type="protein sequence ID" value="APH72001.1"/>
    <property type="molecule type" value="Genomic_DNA"/>
</dbReference>
<dbReference type="Pfam" id="PF01042">
    <property type="entry name" value="Ribonuc_L-PSP"/>
    <property type="match status" value="1"/>
</dbReference>
<dbReference type="CDD" id="cd00448">
    <property type="entry name" value="YjgF_YER057c_UK114_family"/>
    <property type="match status" value="1"/>
</dbReference>
<dbReference type="PANTHER" id="PTHR43857:SF1">
    <property type="entry name" value="YJGH FAMILY PROTEIN"/>
    <property type="match status" value="1"/>
</dbReference>
<dbReference type="InterPro" id="IPR006175">
    <property type="entry name" value="YjgF/YER057c/UK114"/>
</dbReference>
<dbReference type="PANTHER" id="PTHR43857">
    <property type="entry name" value="BLR7761 PROTEIN"/>
    <property type="match status" value="1"/>
</dbReference>
<gene>
    <name evidence="1" type="ORF">BSQ44_11980</name>
</gene>
<dbReference type="Proteomes" id="UP000182840">
    <property type="component" value="Chromosome"/>
</dbReference>
<keyword evidence="2" id="KW-1185">Reference proteome</keyword>
<name>A0A1L3SRK9_9HYPH</name>
<sequence length="134" mass="14860">MSNPSPHRELHPSSWKPAKGYANGMIAEGRTVWIGGQIGWNGDQVFETDDFIGQVRQALENIAAVLAEAGAEPRHVVRMTWFVTDKREYLARLPELGDAYRAVMGKHFPAMTMVQVVALVEDRAKVEIEATAVV</sequence>
<dbReference type="SUPFAM" id="SSF55298">
    <property type="entry name" value="YjgF-like"/>
    <property type="match status" value="1"/>
</dbReference>
<proteinExistence type="predicted"/>
<accession>A0A1L3SRK9</accession>
<evidence type="ECO:0000313" key="1">
    <source>
        <dbReference type="EMBL" id="APH72001.1"/>
    </source>
</evidence>
<dbReference type="KEGG" id="meso:BSQ44_11980"/>
<reference evidence="2" key="1">
    <citation type="submission" date="2016-11" db="EMBL/GenBank/DDBJ databases">
        <title>Mesorhizobium oceanicum sp. nov., isolated from deep seawater in South China Sea.</title>
        <authorList>
            <person name="Fu G.-Y."/>
        </authorList>
    </citation>
    <scope>NUCLEOTIDE SEQUENCE [LARGE SCALE GENOMIC DNA]</scope>
    <source>
        <strain evidence="2">B7</strain>
    </source>
</reference>
<organism evidence="1 2">
    <name type="scientific">Aquibium oceanicum</name>
    <dbReference type="NCBI Taxonomy" id="1670800"/>
    <lineage>
        <taxon>Bacteria</taxon>
        <taxon>Pseudomonadati</taxon>
        <taxon>Pseudomonadota</taxon>
        <taxon>Alphaproteobacteria</taxon>
        <taxon>Hyphomicrobiales</taxon>
        <taxon>Phyllobacteriaceae</taxon>
        <taxon>Aquibium</taxon>
    </lineage>
</organism>
<dbReference type="Gene3D" id="3.30.1330.40">
    <property type="entry name" value="RutC-like"/>
    <property type="match status" value="1"/>
</dbReference>
<protein>
    <submittedName>
        <fullName evidence="1">Enamine deaminase RidA</fullName>
    </submittedName>
</protein>
<dbReference type="STRING" id="1670800.BSQ44_11980"/>
<evidence type="ECO:0000313" key="2">
    <source>
        <dbReference type="Proteomes" id="UP000182840"/>
    </source>
</evidence>
<dbReference type="OrthoDB" id="9803101at2"/>
<dbReference type="RefSeq" id="WP_072604375.1">
    <property type="nucleotide sequence ID" value="NZ_CP018171.1"/>
</dbReference>